<evidence type="ECO:0000313" key="11">
    <source>
        <dbReference type="Proteomes" id="UP000077051"/>
    </source>
</evidence>
<evidence type="ECO:0000256" key="6">
    <source>
        <dbReference type="ARBA" id="ARBA00023136"/>
    </source>
</evidence>
<evidence type="ECO:0000259" key="9">
    <source>
        <dbReference type="PROSITE" id="PS51186"/>
    </source>
</evidence>
<comment type="similarity">
    <text evidence="8">Belongs to the acetyltransferase family. GNA1 subfamily.</text>
</comment>
<name>A0A168JG60_MUCCL</name>
<dbReference type="InterPro" id="IPR039143">
    <property type="entry name" value="GNPNAT1-like"/>
</dbReference>
<dbReference type="Pfam" id="PF00583">
    <property type="entry name" value="Acetyltransf_1"/>
    <property type="match status" value="1"/>
</dbReference>
<comment type="pathway">
    <text evidence="8">Nucleotide-sugar biosynthesis; UDP-N-acetyl-alpha-D-glucosamine biosynthesis; N-acetyl-alpha-D-glucosamine 1-phosphate from alpha-D-glucosamine 6-phosphate (route I): step 1/2.</text>
</comment>
<comment type="subunit">
    <text evidence="3">Homodimer.</text>
</comment>
<dbReference type="GO" id="GO:0004343">
    <property type="term" value="F:glucosamine 6-phosphate N-acetyltransferase activity"/>
    <property type="evidence" value="ECO:0007669"/>
    <property type="project" value="UniProtKB-UniRule"/>
</dbReference>
<dbReference type="SUPFAM" id="SSF55729">
    <property type="entry name" value="Acyl-CoA N-acyltransferases (Nat)"/>
    <property type="match status" value="1"/>
</dbReference>
<keyword evidence="7 8" id="KW-0012">Acyltransferase</keyword>
<feature type="domain" description="N-acetyltransferase" evidence="9">
    <location>
        <begin position="30"/>
        <end position="170"/>
    </location>
</feature>
<sequence length="170" mass="19591">MTIDEKDQDALFDRSVYISNDIQAALPSSYLMRPLRRDDGEKGFIELLSQLSIVGSITQQSFKDRFDLLKQQGTAYIVVIEEDSRIVASATLLVEYKFLRECGLVGHIEDVVVHDSQRGNKLGIRLIEQLHHIAQTVQCYKTILNCNEKNIPFYEKCLLKKTDVQMTRYF</sequence>
<dbReference type="EMBL" id="AMYB01000006">
    <property type="protein sequence ID" value="OAD01143.1"/>
    <property type="molecule type" value="Genomic_DNA"/>
</dbReference>
<evidence type="ECO:0000256" key="2">
    <source>
        <dbReference type="ARBA" id="ARBA00004586"/>
    </source>
</evidence>
<accession>A0A168JG60</accession>
<organism evidence="10 11">
    <name type="scientific">Mucor lusitanicus CBS 277.49</name>
    <dbReference type="NCBI Taxonomy" id="747725"/>
    <lineage>
        <taxon>Eukaryota</taxon>
        <taxon>Fungi</taxon>
        <taxon>Fungi incertae sedis</taxon>
        <taxon>Mucoromycota</taxon>
        <taxon>Mucoromycotina</taxon>
        <taxon>Mucoromycetes</taxon>
        <taxon>Mucorales</taxon>
        <taxon>Mucorineae</taxon>
        <taxon>Mucoraceae</taxon>
        <taxon>Mucor</taxon>
    </lineage>
</organism>
<comment type="caution">
    <text evidence="10">The sequence shown here is derived from an EMBL/GenBank/DDBJ whole genome shotgun (WGS) entry which is preliminary data.</text>
</comment>
<dbReference type="InterPro" id="IPR016181">
    <property type="entry name" value="Acyl_CoA_acyltransferase"/>
</dbReference>
<dbReference type="InterPro" id="IPR000182">
    <property type="entry name" value="GNAT_dom"/>
</dbReference>
<comment type="subcellular location">
    <subcellularLocation>
        <location evidence="1">Endomembrane system</location>
        <topology evidence="1">Peripheral membrane protein</topology>
    </subcellularLocation>
    <subcellularLocation>
        <location evidence="2">Endoplasmic reticulum membrane</location>
    </subcellularLocation>
</comment>
<dbReference type="GO" id="GO:0005789">
    <property type="term" value="C:endoplasmic reticulum membrane"/>
    <property type="evidence" value="ECO:0007669"/>
    <property type="project" value="UniProtKB-SubCell"/>
</dbReference>
<gene>
    <name evidence="10" type="ORF">MUCCIDRAFT_145948</name>
</gene>
<keyword evidence="6" id="KW-0472">Membrane</keyword>
<dbReference type="EC" id="2.3.1.4" evidence="8"/>
<dbReference type="AlphaFoldDB" id="A0A168JG60"/>
<reference evidence="10 11" key="1">
    <citation type="submission" date="2015-06" db="EMBL/GenBank/DDBJ databases">
        <title>Expansion of signal transduction pathways in fungi by whole-genome duplication.</title>
        <authorList>
            <consortium name="DOE Joint Genome Institute"/>
            <person name="Corrochano L.M."/>
            <person name="Kuo A."/>
            <person name="Marcet-Houben M."/>
            <person name="Polaino S."/>
            <person name="Salamov A."/>
            <person name="Villalobos J.M."/>
            <person name="Alvarez M.I."/>
            <person name="Avalos J."/>
            <person name="Benito E.P."/>
            <person name="Benoit I."/>
            <person name="Burger G."/>
            <person name="Camino L.P."/>
            <person name="Canovas D."/>
            <person name="Cerda-Olmedo E."/>
            <person name="Cheng J.-F."/>
            <person name="Dominguez A."/>
            <person name="Elias M."/>
            <person name="Eslava A.P."/>
            <person name="Glaser F."/>
            <person name="Grimwood J."/>
            <person name="Gutierrez G."/>
            <person name="Heitman J."/>
            <person name="Henrissat B."/>
            <person name="Iturriaga E.A."/>
            <person name="Lang B.F."/>
            <person name="Lavin J.L."/>
            <person name="Lee S."/>
            <person name="Li W."/>
            <person name="Lindquist E."/>
            <person name="Lopez-Garcia S."/>
            <person name="Luque E.M."/>
            <person name="Marcos A.T."/>
            <person name="Martin J."/>
            <person name="Mccluskey K."/>
            <person name="Medina H.R."/>
            <person name="Miralles-Duran A."/>
            <person name="Miyazaki A."/>
            <person name="Munoz-Torres E."/>
            <person name="Oguiza J.A."/>
            <person name="Ohm R."/>
            <person name="Olmedo M."/>
            <person name="Orejas M."/>
            <person name="Ortiz-Castellanos L."/>
            <person name="Pisabarro A.G."/>
            <person name="Rodriguez-Romero J."/>
            <person name="Ruiz-Herrera J."/>
            <person name="Ruiz-Vazquez R."/>
            <person name="Sanz C."/>
            <person name="Schackwitz W."/>
            <person name="Schmutz J."/>
            <person name="Shahriari M."/>
            <person name="Shelest E."/>
            <person name="Silva-Franco F."/>
            <person name="Soanes D."/>
            <person name="Syed K."/>
            <person name="Tagua V.G."/>
            <person name="Talbot N.J."/>
            <person name="Thon M."/>
            <person name="De Vries R.P."/>
            <person name="Wiebenga A."/>
            <person name="Yadav J.S."/>
            <person name="Braun E.L."/>
            <person name="Baker S."/>
            <person name="Garre V."/>
            <person name="Horwitz B."/>
            <person name="Torres-Martinez S."/>
            <person name="Idnurm A."/>
            <person name="Herrera-Estrella A."/>
            <person name="Gabaldon T."/>
            <person name="Grigoriev I.V."/>
        </authorList>
    </citation>
    <scope>NUCLEOTIDE SEQUENCE [LARGE SCALE GENOMIC DNA]</scope>
    <source>
        <strain evidence="10 11">CBS 277.49</strain>
    </source>
</reference>
<dbReference type="PANTHER" id="PTHR13355">
    <property type="entry name" value="GLUCOSAMINE 6-PHOSPHATE N-ACETYLTRANSFERASE"/>
    <property type="match status" value="1"/>
</dbReference>
<proteinExistence type="inferred from homology"/>
<evidence type="ECO:0000256" key="8">
    <source>
        <dbReference type="RuleBase" id="RU365086"/>
    </source>
</evidence>
<dbReference type="Gene3D" id="3.40.630.30">
    <property type="match status" value="1"/>
</dbReference>
<dbReference type="GO" id="GO:0006048">
    <property type="term" value="P:UDP-N-acetylglucosamine biosynthetic process"/>
    <property type="evidence" value="ECO:0007669"/>
    <property type="project" value="UniProtKB-UniRule"/>
</dbReference>
<evidence type="ECO:0000256" key="3">
    <source>
        <dbReference type="ARBA" id="ARBA00011738"/>
    </source>
</evidence>
<dbReference type="FunFam" id="3.40.630.30:FF:000048">
    <property type="entry name" value="Glucosamine 6-phosphate N-acetyltransferase"/>
    <property type="match status" value="1"/>
</dbReference>
<protein>
    <recommendedName>
        <fullName evidence="8">Glucosamine 6-phosphate N-acetyltransferase</fullName>
        <ecNumber evidence="8">2.3.1.4</ecNumber>
    </recommendedName>
</protein>
<keyword evidence="11" id="KW-1185">Reference proteome</keyword>
<evidence type="ECO:0000313" key="10">
    <source>
        <dbReference type="EMBL" id="OAD01143.1"/>
    </source>
</evidence>
<dbReference type="OrthoDB" id="10039976at2759"/>
<dbReference type="PANTHER" id="PTHR13355:SF11">
    <property type="entry name" value="GLUCOSAMINE 6-PHOSPHATE N-ACETYLTRANSFERASE"/>
    <property type="match status" value="1"/>
</dbReference>
<keyword evidence="5" id="KW-0256">Endoplasmic reticulum</keyword>
<evidence type="ECO:0000256" key="5">
    <source>
        <dbReference type="ARBA" id="ARBA00022824"/>
    </source>
</evidence>
<dbReference type="PROSITE" id="PS51186">
    <property type="entry name" value="GNAT"/>
    <property type="match status" value="1"/>
</dbReference>
<evidence type="ECO:0000256" key="1">
    <source>
        <dbReference type="ARBA" id="ARBA00004184"/>
    </source>
</evidence>
<evidence type="ECO:0000256" key="7">
    <source>
        <dbReference type="ARBA" id="ARBA00023315"/>
    </source>
</evidence>
<comment type="catalytic activity">
    <reaction evidence="8">
        <text>D-glucosamine 6-phosphate + acetyl-CoA = N-acetyl-D-glucosamine 6-phosphate + CoA + H(+)</text>
        <dbReference type="Rhea" id="RHEA:10292"/>
        <dbReference type="ChEBI" id="CHEBI:15378"/>
        <dbReference type="ChEBI" id="CHEBI:57287"/>
        <dbReference type="ChEBI" id="CHEBI:57288"/>
        <dbReference type="ChEBI" id="CHEBI:57513"/>
        <dbReference type="ChEBI" id="CHEBI:58725"/>
        <dbReference type="EC" id="2.3.1.4"/>
    </reaction>
</comment>
<dbReference type="VEuPathDB" id="FungiDB:MUCCIDRAFT_145948"/>
<dbReference type="Proteomes" id="UP000077051">
    <property type="component" value="Unassembled WGS sequence"/>
</dbReference>
<dbReference type="STRING" id="747725.A0A168JG60"/>
<keyword evidence="4 8" id="KW-0808">Transferase</keyword>
<dbReference type="UniPathway" id="UPA00113">
    <property type="reaction ID" value="UER00529"/>
</dbReference>
<dbReference type="CDD" id="cd04301">
    <property type="entry name" value="NAT_SF"/>
    <property type="match status" value="1"/>
</dbReference>
<evidence type="ECO:0000256" key="4">
    <source>
        <dbReference type="ARBA" id="ARBA00022679"/>
    </source>
</evidence>